<accession>A0A6C0HV77</accession>
<dbReference type="Gene3D" id="1.10.287.1490">
    <property type="match status" value="1"/>
</dbReference>
<evidence type="ECO:0000313" key="2">
    <source>
        <dbReference type="EMBL" id="QHT84422.1"/>
    </source>
</evidence>
<protein>
    <submittedName>
        <fullName evidence="2">Uncharacterized protein</fullName>
    </submittedName>
</protein>
<proteinExistence type="predicted"/>
<feature type="coiled-coil region" evidence="1">
    <location>
        <begin position="53"/>
        <end position="122"/>
    </location>
</feature>
<sequence length="154" mass="18006">MESISSKNQFIQQLIDDSLKYQLLYKAEQAKISKFETTIKKLYATIAEKDSDIKKLNSTIAEKDSNIKSLKQKNMKHLMEIGVNVSRYSSLTDKYRQLEHEMSELSIKYEELSQILAKAEEIHIQNLRVILNEYFELTKQHEQEKALIGLCDFV</sequence>
<reference evidence="2" key="1">
    <citation type="journal article" date="2020" name="Nature">
        <title>Giant virus diversity and host interactions through global metagenomics.</title>
        <authorList>
            <person name="Schulz F."/>
            <person name="Roux S."/>
            <person name="Paez-Espino D."/>
            <person name="Jungbluth S."/>
            <person name="Walsh D.A."/>
            <person name="Denef V.J."/>
            <person name="McMahon K.D."/>
            <person name="Konstantinidis K.T."/>
            <person name="Eloe-Fadrosh E.A."/>
            <person name="Kyrpides N.C."/>
            <person name="Woyke T."/>
        </authorList>
    </citation>
    <scope>NUCLEOTIDE SEQUENCE</scope>
    <source>
        <strain evidence="2">GVMAG-M-3300023184-177</strain>
    </source>
</reference>
<dbReference type="EMBL" id="MN740017">
    <property type="protein sequence ID" value="QHT84422.1"/>
    <property type="molecule type" value="Genomic_DNA"/>
</dbReference>
<dbReference type="AlphaFoldDB" id="A0A6C0HV77"/>
<evidence type="ECO:0000256" key="1">
    <source>
        <dbReference type="SAM" id="Coils"/>
    </source>
</evidence>
<organism evidence="2">
    <name type="scientific">viral metagenome</name>
    <dbReference type="NCBI Taxonomy" id="1070528"/>
    <lineage>
        <taxon>unclassified sequences</taxon>
        <taxon>metagenomes</taxon>
        <taxon>organismal metagenomes</taxon>
    </lineage>
</organism>
<name>A0A6C0HV77_9ZZZZ</name>
<keyword evidence="1" id="KW-0175">Coiled coil</keyword>